<evidence type="ECO:0000313" key="3">
    <source>
        <dbReference type="Proteomes" id="UP001230504"/>
    </source>
</evidence>
<proteinExistence type="predicted"/>
<organism evidence="2 3">
    <name type="scientific">Colletotrichum navitas</name>
    <dbReference type="NCBI Taxonomy" id="681940"/>
    <lineage>
        <taxon>Eukaryota</taxon>
        <taxon>Fungi</taxon>
        <taxon>Dikarya</taxon>
        <taxon>Ascomycota</taxon>
        <taxon>Pezizomycotina</taxon>
        <taxon>Sordariomycetes</taxon>
        <taxon>Hypocreomycetidae</taxon>
        <taxon>Glomerellales</taxon>
        <taxon>Glomerellaceae</taxon>
        <taxon>Colletotrichum</taxon>
        <taxon>Colletotrichum graminicola species complex</taxon>
    </lineage>
</organism>
<reference evidence="2" key="1">
    <citation type="submission" date="2021-06" db="EMBL/GenBank/DDBJ databases">
        <title>Comparative genomics, transcriptomics and evolutionary studies reveal genomic signatures of adaptation to plant cell wall in hemibiotrophic fungi.</title>
        <authorList>
            <consortium name="DOE Joint Genome Institute"/>
            <person name="Baroncelli R."/>
            <person name="Diaz J.F."/>
            <person name="Benocci T."/>
            <person name="Peng M."/>
            <person name="Battaglia E."/>
            <person name="Haridas S."/>
            <person name="Andreopoulos W."/>
            <person name="Labutti K."/>
            <person name="Pangilinan J."/>
            <person name="Floch G.L."/>
            <person name="Makela M.R."/>
            <person name="Henrissat B."/>
            <person name="Grigoriev I.V."/>
            <person name="Crouch J.A."/>
            <person name="De Vries R.P."/>
            <person name="Sukno S.A."/>
            <person name="Thon M.R."/>
        </authorList>
    </citation>
    <scope>NUCLEOTIDE SEQUENCE</scope>
    <source>
        <strain evidence="2">CBS 125086</strain>
    </source>
</reference>
<feature type="compositionally biased region" description="Polar residues" evidence="1">
    <location>
        <begin position="11"/>
        <end position="25"/>
    </location>
</feature>
<dbReference type="EMBL" id="JAHLJV010000040">
    <property type="protein sequence ID" value="KAK1585890.1"/>
    <property type="molecule type" value="Genomic_DNA"/>
</dbReference>
<evidence type="ECO:0000313" key="2">
    <source>
        <dbReference type="EMBL" id="KAK1585890.1"/>
    </source>
</evidence>
<evidence type="ECO:0000256" key="1">
    <source>
        <dbReference type="SAM" id="MobiDB-lite"/>
    </source>
</evidence>
<feature type="region of interest" description="Disordered" evidence="1">
    <location>
        <begin position="1"/>
        <end position="71"/>
    </location>
</feature>
<feature type="compositionally biased region" description="Polar residues" evidence="1">
    <location>
        <begin position="34"/>
        <end position="43"/>
    </location>
</feature>
<comment type="caution">
    <text evidence="2">The sequence shown here is derived from an EMBL/GenBank/DDBJ whole genome shotgun (WGS) entry which is preliminary data.</text>
</comment>
<gene>
    <name evidence="2" type="ORF">LY79DRAFT_258395</name>
</gene>
<dbReference type="RefSeq" id="XP_060412873.1">
    <property type="nucleotide sequence ID" value="XM_060551916.1"/>
</dbReference>
<feature type="compositionally biased region" description="Polar residues" evidence="1">
    <location>
        <begin position="50"/>
        <end position="71"/>
    </location>
</feature>
<protein>
    <submittedName>
        <fullName evidence="2">Uncharacterized protein</fullName>
    </submittedName>
</protein>
<accession>A0AAD8PWC1</accession>
<sequence>METNRPVVPSCSPSHANRGSDTWEASSDDDNGTRPANSGSIDTSLRHSPKQNCQSQAAASNTAPTFSTVPATTPSPVKYTLAYVYKAEMANFFTSLFIERLQGTPAWGIDRTTSCIRVHALEDAVEFEIDWGHPTAPSARDVFQQEAWGEVAMKEVTQLTIRVPFNKGQDVIQRLCYPSIVTQ</sequence>
<dbReference type="GeneID" id="85436156"/>
<dbReference type="AlphaFoldDB" id="A0AAD8PWC1"/>
<dbReference type="Proteomes" id="UP001230504">
    <property type="component" value="Unassembled WGS sequence"/>
</dbReference>
<keyword evidence="3" id="KW-1185">Reference proteome</keyword>
<name>A0AAD8PWC1_9PEZI</name>